<keyword evidence="2 5" id="KW-0238">DNA-binding</keyword>
<sequence length="319" mass="36512">MKQPYLTLNLPVKLTEDLSLENLPDFCTYPIQYASSKLITIPEGQILDQSFSHKFSHINLLEYNLQEDATISYTVDESSIVMLFIITGSCSCALTHYHPGVYKTNFTQGNHKLLMFNISLNWLLEKLPELPGLLPLFDHAEYVQKGLLSLGFCPSLKKLITPAKKILILDKDCPKKMESSITRHLEQILKKYHGMLLQKHFNTATVHEQKALEIDRFVKANFSSKIIENEKTIADLLLLSSSNLNRISRKAFGMPFHQLVIKYRMHYGLKDLLLSNKSIKEIAVTVGYEDASYFSRAFKNYFGISPTEIPRAYSKHSMN</sequence>
<dbReference type="GO" id="GO:0043565">
    <property type="term" value="F:sequence-specific DNA binding"/>
    <property type="evidence" value="ECO:0007669"/>
    <property type="project" value="InterPro"/>
</dbReference>
<protein>
    <submittedName>
        <fullName evidence="5">AraC-like DNA-binding protein</fullName>
    </submittedName>
</protein>
<dbReference type="SUPFAM" id="SSF46689">
    <property type="entry name" value="Homeodomain-like"/>
    <property type="match status" value="1"/>
</dbReference>
<dbReference type="PRINTS" id="PR00032">
    <property type="entry name" value="HTHARAC"/>
</dbReference>
<dbReference type="PROSITE" id="PS00041">
    <property type="entry name" value="HTH_ARAC_FAMILY_1"/>
    <property type="match status" value="1"/>
</dbReference>
<gene>
    <name evidence="5" type="ORF">ATK78_3274</name>
</gene>
<dbReference type="GO" id="GO:0003700">
    <property type="term" value="F:DNA-binding transcription factor activity"/>
    <property type="evidence" value="ECO:0007669"/>
    <property type="project" value="InterPro"/>
</dbReference>
<evidence type="ECO:0000313" key="5">
    <source>
        <dbReference type="EMBL" id="TDQ08756.1"/>
    </source>
</evidence>
<organism evidence="5 6">
    <name type="scientific">Pedobacter metabolipauper</name>
    <dbReference type="NCBI Taxonomy" id="425513"/>
    <lineage>
        <taxon>Bacteria</taxon>
        <taxon>Pseudomonadati</taxon>
        <taxon>Bacteroidota</taxon>
        <taxon>Sphingobacteriia</taxon>
        <taxon>Sphingobacteriales</taxon>
        <taxon>Sphingobacteriaceae</taxon>
        <taxon>Pedobacter</taxon>
    </lineage>
</organism>
<dbReference type="InterPro" id="IPR018060">
    <property type="entry name" value="HTH_AraC"/>
</dbReference>
<dbReference type="InterPro" id="IPR018062">
    <property type="entry name" value="HTH_AraC-typ_CS"/>
</dbReference>
<dbReference type="Pfam" id="PF12833">
    <property type="entry name" value="HTH_18"/>
    <property type="match status" value="1"/>
</dbReference>
<dbReference type="InterPro" id="IPR020449">
    <property type="entry name" value="Tscrpt_reg_AraC-type_HTH"/>
</dbReference>
<keyword evidence="1" id="KW-0805">Transcription regulation</keyword>
<evidence type="ECO:0000256" key="1">
    <source>
        <dbReference type="ARBA" id="ARBA00023015"/>
    </source>
</evidence>
<dbReference type="Proteomes" id="UP000295620">
    <property type="component" value="Unassembled WGS sequence"/>
</dbReference>
<name>A0A4R6SUR3_9SPHI</name>
<dbReference type="PANTHER" id="PTHR43280:SF2">
    <property type="entry name" value="HTH-TYPE TRANSCRIPTIONAL REGULATOR EXSA"/>
    <property type="match status" value="1"/>
</dbReference>
<proteinExistence type="predicted"/>
<feature type="domain" description="HTH araC/xylS-type" evidence="4">
    <location>
        <begin position="212"/>
        <end position="312"/>
    </location>
</feature>
<comment type="caution">
    <text evidence="5">The sequence shown here is derived from an EMBL/GenBank/DDBJ whole genome shotgun (WGS) entry which is preliminary data.</text>
</comment>
<dbReference type="AlphaFoldDB" id="A0A4R6SUR3"/>
<dbReference type="RefSeq" id="WP_166664897.1">
    <property type="nucleotide sequence ID" value="NZ_SNYC01000005.1"/>
</dbReference>
<keyword evidence="6" id="KW-1185">Reference proteome</keyword>
<reference evidence="5 6" key="1">
    <citation type="submission" date="2019-03" db="EMBL/GenBank/DDBJ databases">
        <title>Genomic Encyclopedia of Archaeal and Bacterial Type Strains, Phase II (KMG-II): from individual species to whole genera.</title>
        <authorList>
            <person name="Goeker M."/>
        </authorList>
    </citation>
    <scope>NUCLEOTIDE SEQUENCE [LARGE SCALE GENOMIC DNA]</scope>
    <source>
        <strain evidence="5 6">DSM 19035</strain>
    </source>
</reference>
<evidence type="ECO:0000256" key="3">
    <source>
        <dbReference type="ARBA" id="ARBA00023163"/>
    </source>
</evidence>
<dbReference type="EMBL" id="SNYC01000005">
    <property type="protein sequence ID" value="TDQ08756.1"/>
    <property type="molecule type" value="Genomic_DNA"/>
</dbReference>
<accession>A0A4R6SUR3</accession>
<keyword evidence="3" id="KW-0804">Transcription</keyword>
<dbReference type="PANTHER" id="PTHR43280">
    <property type="entry name" value="ARAC-FAMILY TRANSCRIPTIONAL REGULATOR"/>
    <property type="match status" value="1"/>
</dbReference>
<dbReference type="PROSITE" id="PS01124">
    <property type="entry name" value="HTH_ARAC_FAMILY_2"/>
    <property type="match status" value="1"/>
</dbReference>
<dbReference type="InterPro" id="IPR009057">
    <property type="entry name" value="Homeodomain-like_sf"/>
</dbReference>
<dbReference type="SMART" id="SM00342">
    <property type="entry name" value="HTH_ARAC"/>
    <property type="match status" value="1"/>
</dbReference>
<evidence type="ECO:0000256" key="2">
    <source>
        <dbReference type="ARBA" id="ARBA00023125"/>
    </source>
</evidence>
<evidence type="ECO:0000313" key="6">
    <source>
        <dbReference type="Proteomes" id="UP000295620"/>
    </source>
</evidence>
<evidence type="ECO:0000259" key="4">
    <source>
        <dbReference type="PROSITE" id="PS01124"/>
    </source>
</evidence>
<dbReference type="Gene3D" id="1.10.10.60">
    <property type="entry name" value="Homeodomain-like"/>
    <property type="match status" value="1"/>
</dbReference>